<organism evidence="2 3">
    <name type="scientific">Synoicihabitans lomoniglobus</name>
    <dbReference type="NCBI Taxonomy" id="2909285"/>
    <lineage>
        <taxon>Bacteria</taxon>
        <taxon>Pseudomonadati</taxon>
        <taxon>Verrucomicrobiota</taxon>
        <taxon>Opitutia</taxon>
        <taxon>Opitutales</taxon>
        <taxon>Opitutaceae</taxon>
        <taxon>Synoicihabitans</taxon>
    </lineage>
</organism>
<name>A0AAF0CMW5_9BACT</name>
<dbReference type="EMBL" id="CP119075">
    <property type="protein sequence ID" value="WED63635.1"/>
    <property type="molecule type" value="Genomic_DNA"/>
</dbReference>
<feature type="signal peptide" evidence="1">
    <location>
        <begin position="1"/>
        <end position="22"/>
    </location>
</feature>
<keyword evidence="3" id="KW-1185">Reference proteome</keyword>
<accession>A0AAF0CMW5</accession>
<evidence type="ECO:0000313" key="3">
    <source>
        <dbReference type="Proteomes" id="UP001218638"/>
    </source>
</evidence>
<dbReference type="Proteomes" id="UP001218638">
    <property type="component" value="Chromosome"/>
</dbReference>
<evidence type="ECO:0008006" key="4">
    <source>
        <dbReference type="Google" id="ProtNLM"/>
    </source>
</evidence>
<evidence type="ECO:0000313" key="2">
    <source>
        <dbReference type="EMBL" id="WED63635.1"/>
    </source>
</evidence>
<protein>
    <recommendedName>
        <fullName evidence="4">Cytochrome c domain-containing protein</fullName>
    </recommendedName>
</protein>
<dbReference type="SUPFAM" id="SSF46626">
    <property type="entry name" value="Cytochrome c"/>
    <property type="match status" value="1"/>
</dbReference>
<keyword evidence="1" id="KW-0732">Signal</keyword>
<dbReference type="AlphaFoldDB" id="A0AAF0CMW5"/>
<gene>
    <name evidence="2" type="ORF">PXH66_14960</name>
</gene>
<feature type="chain" id="PRO_5042298159" description="Cytochrome c domain-containing protein" evidence="1">
    <location>
        <begin position="23"/>
        <end position="137"/>
    </location>
</feature>
<reference evidence="2" key="1">
    <citation type="submission" date="2023-03" db="EMBL/GenBank/DDBJ databases">
        <title>Lomoglobus Profundus gen. nov., sp. nov., a novel member of the phylum Verrucomicrobia, isolated from deep-marine sediment of South China Sea.</title>
        <authorList>
            <person name="Ahmad T."/>
            <person name="Ishaq S.E."/>
            <person name="Wang F."/>
        </authorList>
    </citation>
    <scope>NUCLEOTIDE SEQUENCE</scope>
    <source>
        <strain evidence="2">LMO-M01</strain>
    </source>
</reference>
<sequence length="137" mass="15855">MTLFRNIAVLTTFIATSTMAWAENSVDALLPLPAEIRTIFNNRCVMCHGEVIEGEAEVREDLIMVTDDDIRDTLSDATTLYEMIRDDEMPQEARLSFRLRRNTEMRARLKQIQDDYESKGEKAVLIKWLETALQIEK</sequence>
<dbReference type="InterPro" id="IPR036909">
    <property type="entry name" value="Cyt_c-like_dom_sf"/>
</dbReference>
<dbReference type="RefSeq" id="WP_330929842.1">
    <property type="nucleotide sequence ID" value="NZ_CP119075.1"/>
</dbReference>
<proteinExistence type="predicted"/>
<dbReference type="GO" id="GO:0009055">
    <property type="term" value="F:electron transfer activity"/>
    <property type="evidence" value="ECO:0007669"/>
    <property type="project" value="InterPro"/>
</dbReference>
<dbReference type="GO" id="GO:0020037">
    <property type="term" value="F:heme binding"/>
    <property type="evidence" value="ECO:0007669"/>
    <property type="project" value="InterPro"/>
</dbReference>
<evidence type="ECO:0000256" key="1">
    <source>
        <dbReference type="SAM" id="SignalP"/>
    </source>
</evidence>
<dbReference type="KEGG" id="slom:PXH66_14960"/>